<dbReference type="PROSITE" id="PS51170">
    <property type="entry name" value="CW"/>
    <property type="match status" value="5"/>
</dbReference>
<dbReference type="AlphaFoldDB" id="A0A4Q1RFJ5"/>
<dbReference type="InterPro" id="IPR018337">
    <property type="entry name" value="Cell_wall/Cho-bd_repeat"/>
</dbReference>
<comment type="caution">
    <text evidence="5">The sequence shown here is derived from an EMBL/GenBank/DDBJ whole genome shotgun (WGS) entry which is preliminary data.</text>
</comment>
<sequence>MMQRRKNMRNKTMKKGLVIGMSAVLLASSLVPANVQAAAWKQNKTGWWWQEDNGSYPVSTWKSIRGNWYYFDQNGYMKTGWLKEKENWYYLGSANDGAMKTGWQKVNGSWYYLDASGVMKTGWQGTNTGWYYLDPSGAMHTGWLKDNDAWYYLGGANDGAMKVGWQQVGGTWYYLNTDGKMAVDTWIGNRYVDDSGAWTKTRQPAQWIQSGKRWWYRHEDGSYTSNDFETIGGKTYYFDAEGWMIIGWKQLGEDWYYFDASGAMVTGAWVGNYYLDEDGVMATDTWIGNYYVDASGKWVPNKVKEEGELESIQLDQKNAALWIGEDMTLTVIYNPADTTTDKSVTWSSSDENVATVVDGKVTGVGKGTATITAKVAGRKATCKVEVTPELRIVCSDYEERGYLPFGTDEIGENGAVMFFPENGEFIDELVGTEWSIADESIAEITEVILDGKAVNVRGLKEGTTTLTATFKGKSTSMEITTKKVAKLESLSFPQETYTKKVGEKFILLPDPYPTNAYLRSYEYYFTSSDPDVAWIESGSGVVRTKKEGTTVITVNYGGGPGAVGINASYTLKVEGSSDDTVPELIRYEPENDHGIPVGERVKPNIVVYPVTCQYMAKDIKLTVIGQGPGEGSAKIEDGEIIGTSQGWVAIEASLEGCEPIQFWLYFNDGSYN</sequence>
<keyword evidence="6" id="KW-1185">Reference proteome</keyword>
<feature type="signal peptide" evidence="3">
    <location>
        <begin position="1"/>
        <end position="37"/>
    </location>
</feature>
<protein>
    <recommendedName>
        <fullName evidence="4">BIG2 domain-containing protein</fullName>
    </recommendedName>
</protein>
<feature type="chain" id="PRO_5020879490" description="BIG2 domain-containing protein" evidence="3">
    <location>
        <begin position="38"/>
        <end position="672"/>
    </location>
</feature>
<evidence type="ECO:0000256" key="1">
    <source>
        <dbReference type="ARBA" id="ARBA00022737"/>
    </source>
</evidence>
<dbReference type="InterPro" id="IPR008964">
    <property type="entry name" value="Invasin/intimin_cell_adhesion"/>
</dbReference>
<feature type="domain" description="BIG2" evidence="4">
    <location>
        <begin position="486"/>
        <end position="566"/>
    </location>
</feature>
<dbReference type="Gene3D" id="2.60.40.1080">
    <property type="match status" value="3"/>
</dbReference>
<dbReference type="EMBL" id="SDKC01000001">
    <property type="protein sequence ID" value="RXS74319.1"/>
    <property type="molecule type" value="Genomic_DNA"/>
</dbReference>
<evidence type="ECO:0000313" key="5">
    <source>
        <dbReference type="EMBL" id="RXS74319.1"/>
    </source>
</evidence>
<dbReference type="Pfam" id="PF02368">
    <property type="entry name" value="Big_2"/>
    <property type="match status" value="1"/>
</dbReference>
<dbReference type="Gene3D" id="2.10.270.10">
    <property type="entry name" value="Cholin Binding"/>
    <property type="match status" value="3"/>
</dbReference>
<gene>
    <name evidence="5" type="ORF">ETP43_03170</name>
</gene>
<feature type="repeat" description="Cell wall-binding" evidence="2">
    <location>
        <begin position="120"/>
        <end position="139"/>
    </location>
</feature>
<accession>A0A4Q1RFJ5</accession>
<organism evidence="5 6">
    <name type="scientific">Blautia faecicola</name>
    <dbReference type="NCBI Taxonomy" id="2509240"/>
    <lineage>
        <taxon>Bacteria</taxon>
        <taxon>Bacillati</taxon>
        <taxon>Bacillota</taxon>
        <taxon>Clostridia</taxon>
        <taxon>Lachnospirales</taxon>
        <taxon>Lachnospiraceae</taxon>
        <taxon>Blautia</taxon>
    </lineage>
</organism>
<feature type="domain" description="BIG2" evidence="4">
    <location>
        <begin position="308"/>
        <end position="385"/>
    </location>
</feature>
<dbReference type="InterPro" id="IPR003343">
    <property type="entry name" value="Big_2"/>
</dbReference>
<feature type="repeat" description="Cell wall-binding" evidence="2">
    <location>
        <begin position="100"/>
        <end position="119"/>
    </location>
</feature>
<evidence type="ECO:0000259" key="4">
    <source>
        <dbReference type="SMART" id="SM00635"/>
    </source>
</evidence>
<dbReference type="OrthoDB" id="9783374at2"/>
<reference evidence="5 6" key="1">
    <citation type="submission" date="2019-01" db="EMBL/GenBank/DDBJ databases">
        <title>Blautia sp. nov. KGMB01111 isolated human feces.</title>
        <authorList>
            <person name="Park J.-E."/>
            <person name="Kim J.-S."/>
            <person name="Park S.-H."/>
        </authorList>
    </citation>
    <scope>NUCLEOTIDE SEQUENCE [LARGE SCALE GENOMIC DNA]</scope>
    <source>
        <strain evidence="5 6">KGMB01111</strain>
    </source>
</reference>
<dbReference type="Pfam" id="PF19127">
    <property type="entry name" value="Choline_bind_3"/>
    <property type="match status" value="2"/>
</dbReference>
<feature type="repeat" description="Cell wall-binding" evidence="2">
    <location>
        <begin position="162"/>
        <end position="181"/>
    </location>
</feature>
<feature type="repeat" description="Cell wall-binding" evidence="2">
    <location>
        <begin position="245"/>
        <end position="264"/>
    </location>
</feature>
<dbReference type="Pfam" id="PF01473">
    <property type="entry name" value="Choline_bind_1"/>
    <property type="match status" value="3"/>
</dbReference>
<dbReference type="SMART" id="SM00635">
    <property type="entry name" value="BID_2"/>
    <property type="match status" value="2"/>
</dbReference>
<dbReference type="Pfam" id="PF19085">
    <property type="entry name" value="Choline_bind_2"/>
    <property type="match status" value="1"/>
</dbReference>
<dbReference type="SUPFAM" id="SSF69360">
    <property type="entry name" value="Cell wall binding repeat"/>
    <property type="match status" value="2"/>
</dbReference>
<keyword evidence="3" id="KW-0732">Signal</keyword>
<keyword evidence="1" id="KW-0677">Repeat</keyword>
<evidence type="ECO:0000256" key="3">
    <source>
        <dbReference type="SAM" id="SignalP"/>
    </source>
</evidence>
<evidence type="ECO:0000256" key="2">
    <source>
        <dbReference type="PROSITE-ProRule" id="PRU00591"/>
    </source>
</evidence>
<feature type="repeat" description="Cell wall-binding" evidence="2">
    <location>
        <begin position="58"/>
        <end position="77"/>
    </location>
</feature>
<dbReference type="SUPFAM" id="SSF49373">
    <property type="entry name" value="Invasin/intimin cell-adhesion fragments"/>
    <property type="match status" value="2"/>
</dbReference>
<proteinExistence type="predicted"/>
<evidence type="ECO:0000313" key="6">
    <source>
        <dbReference type="Proteomes" id="UP000290106"/>
    </source>
</evidence>
<name>A0A4Q1RFJ5_9FIRM</name>
<dbReference type="Proteomes" id="UP000290106">
    <property type="component" value="Unassembled WGS sequence"/>
</dbReference>